<keyword evidence="3" id="KW-0813">Transport</keyword>
<keyword evidence="4" id="KW-1003">Cell membrane</keyword>
<evidence type="ECO:0000256" key="6">
    <source>
        <dbReference type="ARBA" id="ARBA00022519"/>
    </source>
</evidence>
<keyword evidence="8" id="KW-0283">Flagellar rotation</keyword>
<evidence type="ECO:0000256" key="12">
    <source>
        <dbReference type="ARBA" id="ARBA00023136"/>
    </source>
</evidence>
<dbReference type="PANTHER" id="PTHR30433:SF4">
    <property type="entry name" value="MOTILITY PROTEIN A"/>
    <property type="match status" value="1"/>
</dbReference>
<evidence type="ECO:0000256" key="2">
    <source>
        <dbReference type="ARBA" id="ARBA00008038"/>
    </source>
</evidence>
<evidence type="ECO:0000256" key="10">
    <source>
        <dbReference type="ARBA" id="ARBA00022989"/>
    </source>
</evidence>
<dbReference type="PROSITE" id="PS01307">
    <property type="entry name" value="MOTA"/>
    <property type="match status" value="1"/>
</dbReference>
<dbReference type="InterPro" id="IPR046786">
    <property type="entry name" value="MotA_N"/>
</dbReference>
<dbReference type="GO" id="GO:0006935">
    <property type="term" value="P:chemotaxis"/>
    <property type="evidence" value="ECO:0007669"/>
    <property type="project" value="UniProtKB-KW"/>
</dbReference>
<dbReference type="Pfam" id="PF01618">
    <property type="entry name" value="MotA_ExbB"/>
    <property type="match status" value="1"/>
</dbReference>
<evidence type="ECO:0000259" key="15">
    <source>
        <dbReference type="Pfam" id="PF20560"/>
    </source>
</evidence>
<dbReference type="EMBL" id="FOVR01000002">
    <property type="protein sequence ID" value="SFN84286.1"/>
    <property type="molecule type" value="Genomic_DNA"/>
</dbReference>
<keyword evidence="6" id="KW-0997">Cell inner membrane</keyword>
<keyword evidence="7 13" id="KW-0812">Transmembrane</keyword>
<gene>
    <name evidence="16" type="ORF">SAMN04488056_102179</name>
</gene>
<evidence type="ECO:0000259" key="14">
    <source>
        <dbReference type="Pfam" id="PF01618"/>
    </source>
</evidence>
<accession>A0A1I5CBL4</accession>
<sequence length="302" mass="32574">MSVFLGLAIAMASLLGGFAAMGGHVAVLLQPWEFVIVFGIAFGTFVVANPLKVVFDTGRAILEAITNSTPKRKEYLDVLGLLYTIMREFRAKGRNEVEPHIENPEDSVIFQQYKSVANNPALRDFICDYFRILIVSNARPHEIESLMDEELMTRMRDQMKPYLALSLQAESLPAIGIVAAVLGVVKAMGAIDQSPAILGGLIGAALVGTFAGIFSSYAIVGPMANKVKSVREKKGRLYVIVKQTLLAFMNGAAPQIALEHGRKTISEIDRPSIDEVESQTMVGPVGGAAEGTVHEMPQKGAA</sequence>
<dbReference type="AlphaFoldDB" id="A0A1I5CBL4"/>
<dbReference type="RefSeq" id="WP_090069372.1">
    <property type="nucleotide sequence ID" value="NZ_FOVR01000002.1"/>
</dbReference>
<dbReference type="InterPro" id="IPR002898">
    <property type="entry name" value="MotA_ExbB_proton_chnl"/>
</dbReference>
<name>A0A1I5CBL4_9HYPH</name>
<feature type="transmembrane region" description="Helical" evidence="13">
    <location>
        <begin position="162"/>
        <end position="185"/>
    </location>
</feature>
<protein>
    <submittedName>
        <fullName evidence="16">Chemotaxis protein MotA</fullName>
    </submittedName>
</protein>
<evidence type="ECO:0000256" key="8">
    <source>
        <dbReference type="ARBA" id="ARBA00022779"/>
    </source>
</evidence>
<keyword evidence="17" id="KW-1185">Reference proteome</keyword>
<dbReference type="InterPro" id="IPR047055">
    <property type="entry name" value="MotA-like"/>
</dbReference>
<organism evidence="16 17">
    <name type="scientific">Cohaesibacter marisflavi</name>
    <dbReference type="NCBI Taxonomy" id="655353"/>
    <lineage>
        <taxon>Bacteria</taxon>
        <taxon>Pseudomonadati</taxon>
        <taxon>Pseudomonadota</taxon>
        <taxon>Alphaproteobacteria</taxon>
        <taxon>Hyphomicrobiales</taxon>
        <taxon>Cohaesibacteraceae</taxon>
    </lineage>
</organism>
<feature type="transmembrane region" description="Helical" evidence="13">
    <location>
        <begin position="197"/>
        <end position="220"/>
    </location>
</feature>
<evidence type="ECO:0000256" key="9">
    <source>
        <dbReference type="ARBA" id="ARBA00022781"/>
    </source>
</evidence>
<dbReference type="STRING" id="655353.SAMN04488056_102179"/>
<dbReference type="GO" id="GO:1902600">
    <property type="term" value="P:proton transmembrane transport"/>
    <property type="evidence" value="ECO:0007669"/>
    <property type="project" value="UniProtKB-KW"/>
</dbReference>
<evidence type="ECO:0000256" key="11">
    <source>
        <dbReference type="ARBA" id="ARBA00023065"/>
    </source>
</evidence>
<dbReference type="NCBIfam" id="TIGR03818">
    <property type="entry name" value="MotA1"/>
    <property type="match status" value="1"/>
</dbReference>
<evidence type="ECO:0000256" key="5">
    <source>
        <dbReference type="ARBA" id="ARBA00022500"/>
    </source>
</evidence>
<dbReference type="GO" id="GO:0071978">
    <property type="term" value="P:bacterial-type flagellum-dependent swarming motility"/>
    <property type="evidence" value="ECO:0007669"/>
    <property type="project" value="InterPro"/>
</dbReference>
<evidence type="ECO:0000256" key="7">
    <source>
        <dbReference type="ARBA" id="ARBA00022692"/>
    </source>
</evidence>
<dbReference type="Pfam" id="PF20560">
    <property type="entry name" value="MotA_N"/>
    <property type="match status" value="1"/>
</dbReference>
<keyword evidence="5" id="KW-0145">Chemotaxis</keyword>
<keyword evidence="9" id="KW-0375">Hydrogen ion transport</keyword>
<proteinExistence type="inferred from homology"/>
<evidence type="ECO:0000256" key="4">
    <source>
        <dbReference type="ARBA" id="ARBA00022475"/>
    </source>
</evidence>
<dbReference type="InterPro" id="IPR000540">
    <property type="entry name" value="Flag_MotA_CS"/>
</dbReference>
<evidence type="ECO:0000313" key="16">
    <source>
        <dbReference type="EMBL" id="SFN84286.1"/>
    </source>
</evidence>
<evidence type="ECO:0000256" key="1">
    <source>
        <dbReference type="ARBA" id="ARBA00004429"/>
    </source>
</evidence>
<comment type="similarity">
    <text evidence="2">Belongs to the MotA family.</text>
</comment>
<feature type="domain" description="MotA/TolQ/ExbB proton channel" evidence="14">
    <location>
        <begin position="125"/>
        <end position="232"/>
    </location>
</feature>
<dbReference type="InterPro" id="IPR022522">
    <property type="entry name" value="Flagellar_motor_stator_MotA"/>
</dbReference>
<keyword evidence="10 13" id="KW-1133">Transmembrane helix</keyword>
<keyword evidence="11" id="KW-0406">Ion transport</keyword>
<dbReference type="OrthoDB" id="9782603at2"/>
<comment type="subcellular location">
    <subcellularLocation>
        <location evidence="1">Cell inner membrane</location>
        <topology evidence="1">Multi-pass membrane protein</topology>
    </subcellularLocation>
</comment>
<dbReference type="PANTHER" id="PTHR30433">
    <property type="entry name" value="CHEMOTAXIS PROTEIN MOTA"/>
    <property type="match status" value="1"/>
</dbReference>
<feature type="domain" description="Motility protein A N-terminal" evidence="15">
    <location>
        <begin position="5"/>
        <end position="93"/>
    </location>
</feature>
<feature type="transmembrane region" description="Helical" evidence="13">
    <location>
        <begin position="32"/>
        <end position="51"/>
    </location>
</feature>
<dbReference type="Proteomes" id="UP000199236">
    <property type="component" value="Unassembled WGS sequence"/>
</dbReference>
<evidence type="ECO:0000256" key="3">
    <source>
        <dbReference type="ARBA" id="ARBA00022448"/>
    </source>
</evidence>
<evidence type="ECO:0000313" key="17">
    <source>
        <dbReference type="Proteomes" id="UP000199236"/>
    </source>
</evidence>
<reference evidence="16 17" key="1">
    <citation type="submission" date="2016-10" db="EMBL/GenBank/DDBJ databases">
        <authorList>
            <person name="de Groot N.N."/>
        </authorList>
    </citation>
    <scope>NUCLEOTIDE SEQUENCE [LARGE SCALE GENOMIC DNA]</scope>
    <source>
        <strain evidence="16 17">CGMCC 1.9157</strain>
    </source>
</reference>
<keyword evidence="12 13" id="KW-0472">Membrane</keyword>
<dbReference type="GO" id="GO:0005886">
    <property type="term" value="C:plasma membrane"/>
    <property type="evidence" value="ECO:0007669"/>
    <property type="project" value="UniProtKB-SubCell"/>
</dbReference>
<evidence type="ECO:0000256" key="13">
    <source>
        <dbReference type="SAM" id="Phobius"/>
    </source>
</evidence>